<comment type="caution">
    <text evidence="1">The sequence shown here is derived from an EMBL/GenBank/DDBJ whole genome shotgun (WGS) entry which is preliminary data.</text>
</comment>
<accession>A0ABT0WB93</accession>
<evidence type="ECO:0000313" key="1">
    <source>
        <dbReference type="EMBL" id="MCM2532282.1"/>
    </source>
</evidence>
<dbReference type="EMBL" id="JAMQCR010000001">
    <property type="protein sequence ID" value="MCM2532282.1"/>
    <property type="molecule type" value="Genomic_DNA"/>
</dbReference>
<protein>
    <submittedName>
        <fullName evidence="1">Uncharacterized protein</fullName>
    </submittedName>
</protein>
<keyword evidence="2" id="KW-1185">Reference proteome</keyword>
<reference evidence="1 2" key="1">
    <citation type="submission" date="2022-06" db="EMBL/GenBank/DDBJ databases">
        <authorList>
            <person name="Jeon C.O."/>
        </authorList>
    </citation>
    <scope>NUCLEOTIDE SEQUENCE [LARGE SCALE GENOMIC DNA]</scope>
    <source>
        <strain evidence="1 2">KCTC 13943</strain>
    </source>
</reference>
<evidence type="ECO:0000313" key="2">
    <source>
        <dbReference type="Proteomes" id="UP001523262"/>
    </source>
</evidence>
<dbReference type="Proteomes" id="UP001523262">
    <property type="component" value="Unassembled WGS sequence"/>
</dbReference>
<sequence>MLELYTVLDKPNEQIIKDLGIQSKFHPYVDAAKKRMQSLVEKWGPHHDVADRFLEFLEDEYEYVEEDWYYW</sequence>
<proteinExistence type="predicted"/>
<gene>
    <name evidence="1" type="ORF">NDK43_07635</name>
</gene>
<organism evidence="1 2">
    <name type="scientific">Neobacillus pocheonensis</name>
    <dbReference type="NCBI Taxonomy" id="363869"/>
    <lineage>
        <taxon>Bacteria</taxon>
        <taxon>Bacillati</taxon>
        <taxon>Bacillota</taxon>
        <taxon>Bacilli</taxon>
        <taxon>Bacillales</taxon>
        <taxon>Bacillaceae</taxon>
        <taxon>Neobacillus</taxon>
    </lineage>
</organism>
<name>A0ABT0WB93_9BACI</name>